<evidence type="ECO:0000256" key="2">
    <source>
        <dbReference type="SAM" id="MobiDB-lite"/>
    </source>
</evidence>
<reference evidence="5" key="2">
    <citation type="submission" date="2012-08" db="EMBL/GenBank/DDBJ databases">
        <title>Genome sequence of Kazachstania naganishii.</title>
        <authorList>
            <person name="Gordon J.L."/>
            <person name="Armisen D."/>
            <person name="Proux-Wera E."/>
            <person name="OhEigeartaigh S.S."/>
            <person name="Byrne K.P."/>
            <person name="Wolfe K.H."/>
        </authorList>
    </citation>
    <scope>NUCLEOTIDE SEQUENCE [LARGE SCALE GENOMIC DNA]</scope>
    <source>
        <strain evidence="5">ATCC MYA-139 / BCRC 22969 / CBS 8797 / CCRC 22969 / KCTC 17520 / NBRC 10181 / NCYC 3082</strain>
    </source>
</reference>
<proteinExistence type="predicted"/>
<sequence length="286" mass="31365">MSSLLYASLATVGVGALFAVRPSRESDSALCRVRRGVRDDTYALYRALFCGRSVAPYRPLRRVGSGKSVFEDGFSEVERAKAVAIEQYDRVNRRYNELVKQGKDAAADTLEQVRRELEDKRSKLEEVSRKFEEFGGGDINSVVDEQVGAAKQTAKKWWDRGKQAAEPAVDSAVAKGLQGWGDTAADFAREEAAESAEHVKRAASGAADTVKQAAGSVGSALQPATDTKPSSELEQLKRISKKGWFSSTEELNPEVTKSSWKGLEGWGDTAAEFAREEYEDAKKTRK</sequence>
<evidence type="ECO:0000313" key="5">
    <source>
        <dbReference type="Proteomes" id="UP000006310"/>
    </source>
</evidence>
<reference evidence="4 5" key="1">
    <citation type="journal article" date="2011" name="Proc. Natl. Acad. Sci. U.S.A.">
        <title>Evolutionary erosion of yeast sex chromosomes by mating-type switching accidents.</title>
        <authorList>
            <person name="Gordon J.L."/>
            <person name="Armisen D."/>
            <person name="Proux-Wera E."/>
            <person name="Oheigeartaigh S.S."/>
            <person name="Byrne K.P."/>
            <person name="Wolfe K.H."/>
        </authorList>
    </citation>
    <scope>NUCLEOTIDE SEQUENCE [LARGE SCALE GENOMIC DNA]</scope>
    <source>
        <strain evidence="5">ATCC MYA-139 / BCRC 22969 / CBS 8797 / CCRC 22969 / KCTC 17520 / NBRC 10181 / NCYC 3082</strain>
    </source>
</reference>
<name>J7RZ11_HUIN7</name>
<dbReference type="Proteomes" id="UP000006310">
    <property type="component" value="Chromosome 5"/>
</dbReference>
<keyword evidence="1" id="KW-0175">Coiled coil</keyword>
<organism evidence="4 5">
    <name type="scientific">Huiozyma naganishii (strain ATCC MYA-139 / BCRC 22969 / CBS 8797 / KCTC 17520 / NBRC 10181 / NCYC 3082 / Yp74L-3)</name>
    <name type="common">Yeast</name>
    <name type="synonym">Kazachstania naganishii</name>
    <dbReference type="NCBI Taxonomy" id="1071383"/>
    <lineage>
        <taxon>Eukaryota</taxon>
        <taxon>Fungi</taxon>
        <taxon>Dikarya</taxon>
        <taxon>Ascomycota</taxon>
        <taxon>Saccharomycotina</taxon>
        <taxon>Saccharomycetes</taxon>
        <taxon>Saccharomycetales</taxon>
        <taxon>Saccharomycetaceae</taxon>
        <taxon>Huiozyma</taxon>
    </lineage>
</organism>
<dbReference type="RefSeq" id="XP_022464678.1">
    <property type="nucleotide sequence ID" value="XM_022608154.1"/>
</dbReference>
<feature type="region of interest" description="Disordered" evidence="2">
    <location>
        <begin position="214"/>
        <end position="235"/>
    </location>
</feature>
<evidence type="ECO:0000256" key="3">
    <source>
        <dbReference type="SAM" id="SignalP"/>
    </source>
</evidence>
<dbReference type="EMBL" id="HE978318">
    <property type="protein sequence ID" value="CCK70432.1"/>
    <property type="molecule type" value="Genomic_DNA"/>
</dbReference>
<dbReference type="HOGENOM" id="CLU_973382_0_0_1"/>
<protein>
    <submittedName>
        <fullName evidence="4">Uncharacterized protein</fullName>
    </submittedName>
</protein>
<evidence type="ECO:0000313" key="4">
    <source>
        <dbReference type="EMBL" id="CCK70432.1"/>
    </source>
</evidence>
<keyword evidence="3" id="KW-0732">Signal</keyword>
<dbReference type="AlphaFoldDB" id="J7RZ11"/>
<feature type="coiled-coil region" evidence="1">
    <location>
        <begin position="81"/>
        <end position="130"/>
    </location>
</feature>
<dbReference type="OrthoDB" id="3976380at2759"/>
<evidence type="ECO:0000256" key="1">
    <source>
        <dbReference type="SAM" id="Coils"/>
    </source>
</evidence>
<feature type="signal peptide" evidence="3">
    <location>
        <begin position="1"/>
        <end position="19"/>
    </location>
</feature>
<keyword evidence="5" id="KW-1185">Reference proteome</keyword>
<feature type="chain" id="PRO_5003797383" evidence="3">
    <location>
        <begin position="20"/>
        <end position="286"/>
    </location>
</feature>
<accession>J7RZ11</accession>
<dbReference type="STRING" id="1071383.J7RZ11"/>
<dbReference type="KEGG" id="kng:KNAG_0E01700"/>
<dbReference type="GeneID" id="34526132"/>
<gene>
    <name evidence="4" type="primary">KNAG0E01700</name>
    <name evidence="4" type="ordered locus">KNAG_0E01700</name>
</gene>